<dbReference type="OrthoDB" id="4322031at2"/>
<dbReference type="EC" id="2.3.1.189" evidence="1"/>
<dbReference type="SUPFAM" id="SSF55729">
    <property type="entry name" value="Acyl-CoA N-acyltransferases (Nat)"/>
    <property type="match status" value="1"/>
</dbReference>
<dbReference type="Pfam" id="PF00583">
    <property type="entry name" value="Acetyltransf_1"/>
    <property type="match status" value="1"/>
</dbReference>
<keyword evidence="1" id="KW-0012">Acyltransferase</keyword>
<dbReference type="GeneID" id="49386965"/>
<dbReference type="RefSeq" id="WP_030233863.1">
    <property type="nucleotide sequence ID" value="NZ_CP024985.1"/>
</dbReference>
<sequence>MPNPLVRPLDLTDDATAGAVHRIGRAAYAVEARLIGFDGIPALGESLAQLRARPLHWLGAVSGDGALAGFLAWEAAPGGAVSLDRLCVDPAWFRRGIASLLLGHALTELFADRTVEVTTGAANTPAVTLYERLGFVRGADFFPVPGLTMASFTRPAPAPS</sequence>
<name>A0A2K8PM13_STRLA</name>
<proteinExistence type="predicted"/>
<evidence type="ECO:0000313" key="2">
    <source>
        <dbReference type="Proteomes" id="UP000231791"/>
    </source>
</evidence>
<dbReference type="Gene3D" id="3.40.630.30">
    <property type="match status" value="1"/>
</dbReference>
<dbReference type="KEGG" id="slx:SLAV_29835"/>
<dbReference type="Proteomes" id="UP000231791">
    <property type="component" value="Chromosome"/>
</dbReference>
<reference evidence="1 2" key="1">
    <citation type="submission" date="2017-11" db="EMBL/GenBank/DDBJ databases">
        <title>Complete genome sequence of Streptomyces lavendulae subsp. lavendulae CCM 3239 (formerly 'Streptomyces aureofaciens CCM 3239'), the producer of the angucycline-type antibiotic auricin.</title>
        <authorList>
            <person name="Busche T."/>
            <person name="Novakova R."/>
            <person name="Al'Dilaimi A."/>
            <person name="Homerova D."/>
            <person name="Feckova L."/>
            <person name="Rezuchova B."/>
            <person name="Mingyar E."/>
            <person name="Csolleiova D."/>
            <person name="Bekeova C."/>
            <person name="Winkler A."/>
            <person name="Sevcikova B."/>
            <person name="Kalinowski J."/>
            <person name="Kormanec J."/>
            <person name="Ruckert C."/>
        </authorList>
    </citation>
    <scope>NUCLEOTIDE SEQUENCE [LARGE SCALE GENOMIC DNA]</scope>
    <source>
        <strain evidence="1 2">CCM 3239</strain>
    </source>
</reference>
<dbReference type="InterPro" id="IPR016181">
    <property type="entry name" value="Acyl_CoA_acyltransferase"/>
</dbReference>
<dbReference type="InterPro" id="IPR000182">
    <property type="entry name" value="GNAT_dom"/>
</dbReference>
<accession>A0A2K8PM13</accession>
<dbReference type="EMBL" id="CP024985">
    <property type="protein sequence ID" value="ATZ27744.1"/>
    <property type="molecule type" value="Genomic_DNA"/>
</dbReference>
<organism evidence="1 2">
    <name type="scientific">Streptomyces lavendulae subsp. lavendulae</name>
    <dbReference type="NCBI Taxonomy" id="58340"/>
    <lineage>
        <taxon>Bacteria</taxon>
        <taxon>Bacillati</taxon>
        <taxon>Actinomycetota</taxon>
        <taxon>Actinomycetes</taxon>
        <taxon>Kitasatosporales</taxon>
        <taxon>Streptomycetaceae</taxon>
        <taxon>Streptomyces</taxon>
    </lineage>
</organism>
<dbReference type="GO" id="GO:0035447">
    <property type="term" value="F:mycothiol synthase activity"/>
    <property type="evidence" value="ECO:0007669"/>
    <property type="project" value="UniProtKB-EC"/>
</dbReference>
<dbReference type="PROSITE" id="PS51186">
    <property type="entry name" value="GNAT"/>
    <property type="match status" value="1"/>
</dbReference>
<protein>
    <submittedName>
        <fullName evidence="1">Mycothiol acetyltransferase</fullName>
        <ecNumber evidence="1">2.3.1.189</ecNumber>
    </submittedName>
</protein>
<keyword evidence="1" id="KW-0808">Transferase</keyword>
<dbReference type="AlphaFoldDB" id="A0A2K8PM13"/>
<dbReference type="CDD" id="cd04301">
    <property type="entry name" value="NAT_SF"/>
    <property type="match status" value="1"/>
</dbReference>
<gene>
    <name evidence="1" type="primary">mshD7</name>
    <name evidence="1" type="ORF">SLAV_29835</name>
</gene>
<evidence type="ECO:0000313" key="1">
    <source>
        <dbReference type="EMBL" id="ATZ27744.1"/>
    </source>
</evidence>
<keyword evidence="2" id="KW-1185">Reference proteome</keyword>